<sequence>MIVSPRRILRVAGLCILVGASGCQTQPEPYSPNYHYVTTGPVTPDANGKVVRKGYDRPGSKGYAAEGRMLVPDACTTPDKTPDALYLPSGCANNLNLQLMAEKEGDLVRGRDMGPAMAAPVARAARRVIDGEDHRSGGKAPESTTNVGGI</sequence>
<protein>
    <submittedName>
        <fullName evidence="2">Uncharacterized protein</fullName>
    </submittedName>
</protein>
<keyword evidence="3" id="KW-1185">Reference proteome</keyword>
<dbReference type="PROSITE" id="PS51257">
    <property type="entry name" value="PROKAR_LIPOPROTEIN"/>
    <property type="match status" value="1"/>
</dbReference>
<gene>
    <name evidence="2" type="ORF">C5750_09760</name>
</gene>
<dbReference type="EMBL" id="PVBT01000002">
    <property type="protein sequence ID" value="PRD55657.1"/>
    <property type="molecule type" value="Genomic_DNA"/>
</dbReference>
<comment type="caution">
    <text evidence="2">The sequence shown here is derived from an EMBL/GenBank/DDBJ whole genome shotgun (WGS) entry which is preliminary data.</text>
</comment>
<evidence type="ECO:0000256" key="1">
    <source>
        <dbReference type="SAM" id="MobiDB-lite"/>
    </source>
</evidence>
<dbReference type="AlphaFoldDB" id="A0A2S9JQZ8"/>
<evidence type="ECO:0000313" key="3">
    <source>
        <dbReference type="Proteomes" id="UP000238563"/>
    </source>
</evidence>
<evidence type="ECO:0000313" key="2">
    <source>
        <dbReference type="EMBL" id="PRD55657.1"/>
    </source>
</evidence>
<name>A0A2S9JQZ8_9HYPH</name>
<feature type="region of interest" description="Disordered" evidence="1">
    <location>
        <begin position="131"/>
        <end position="150"/>
    </location>
</feature>
<dbReference type="Proteomes" id="UP000238563">
    <property type="component" value="Unassembled WGS sequence"/>
</dbReference>
<accession>A0A2S9JQZ8</accession>
<proteinExistence type="predicted"/>
<dbReference type="OrthoDB" id="8282657at2"/>
<reference evidence="2 3" key="1">
    <citation type="submission" date="2018-02" db="EMBL/GenBank/DDBJ databases">
        <title>The draft genome of Phyllobacterium myrsinacearum DSM5892.</title>
        <authorList>
            <person name="Li L."/>
            <person name="Liu L."/>
            <person name="Zhang X."/>
            <person name="Wang T."/>
        </authorList>
    </citation>
    <scope>NUCLEOTIDE SEQUENCE [LARGE SCALE GENOMIC DNA]</scope>
    <source>
        <strain evidence="2 3">DSM 5892</strain>
    </source>
</reference>
<dbReference type="RefSeq" id="WP_105733886.1">
    <property type="nucleotide sequence ID" value="NZ_PVBT01000002.1"/>
</dbReference>
<organism evidence="2 3">
    <name type="scientific">Phyllobacterium myrsinacearum</name>
    <dbReference type="NCBI Taxonomy" id="28101"/>
    <lineage>
        <taxon>Bacteria</taxon>
        <taxon>Pseudomonadati</taxon>
        <taxon>Pseudomonadota</taxon>
        <taxon>Alphaproteobacteria</taxon>
        <taxon>Hyphomicrobiales</taxon>
        <taxon>Phyllobacteriaceae</taxon>
        <taxon>Phyllobacterium</taxon>
    </lineage>
</organism>